<protein>
    <submittedName>
        <fullName evidence="2">Uncharacterized protein</fullName>
    </submittedName>
</protein>
<dbReference type="Proteomes" id="UP001372834">
    <property type="component" value="Unassembled WGS sequence"/>
</dbReference>
<organism evidence="2 3">
    <name type="scientific">Polyplax serrata</name>
    <name type="common">Common mouse louse</name>
    <dbReference type="NCBI Taxonomy" id="468196"/>
    <lineage>
        <taxon>Eukaryota</taxon>
        <taxon>Metazoa</taxon>
        <taxon>Ecdysozoa</taxon>
        <taxon>Arthropoda</taxon>
        <taxon>Hexapoda</taxon>
        <taxon>Insecta</taxon>
        <taxon>Pterygota</taxon>
        <taxon>Neoptera</taxon>
        <taxon>Paraneoptera</taxon>
        <taxon>Psocodea</taxon>
        <taxon>Troctomorpha</taxon>
        <taxon>Phthiraptera</taxon>
        <taxon>Anoplura</taxon>
        <taxon>Polyplacidae</taxon>
        <taxon>Polyplax</taxon>
    </lineage>
</organism>
<name>A0AAN8NTS0_POLSC</name>
<feature type="region of interest" description="Disordered" evidence="1">
    <location>
        <begin position="48"/>
        <end position="86"/>
    </location>
</feature>
<proteinExistence type="predicted"/>
<evidence type="ECO:0000256" key="1">
    <source>
        <dbReference type="SAM" id="MobiDB-lite"/>
    </source>
</evidence>
<reference evidence="2 3" key="1">
    <citation type="submission" date="2023-10" db="EMBL/GenBank/DDBJ databases">
        <title>Genomes of two closely related lineages of the louse Polyplax serrata with different host specificities.</title>
        <authorList>
            <person name="Martinu J."/>
            <person name="Tarabai H."/>
            <person name="Stefka J."/>
            <person name="Hypsa V."/>
        </authorList>
    </citation>
    <scope>NUCLEOTIDE SEQUENCE [LARGE SCALE GENOMIC DNA]</scope>
    <source>
        <strain evidence="2">HR10_N</strain>
    </source>
</reference>
<accession>A0AAN8NTS0</accession>
<gene>
    <name evidence="2" type="ORF">RUM43_011452</name>
</gene>
<sequence length="86" mass="9820">MTLKKQIKARSSASFFKQLTDWIRDRRTDILKNIHRWTIKKDHIETELSPCERQGTGKRTRAATSSSPPLLPSSPLTPCDVSDAIR</sequence>
<feature type="compositionally biased region" description="Low complexity" evidence="1">
    <location>
        <begin position="64"/>
        <end position="78"/>
    </location>
</feature>
<evidence type="ECO:0000313" key="3">
    <source>
        <dbReference type="Proteomes" id="UP001372834"/>
    </source>
</evidence>
<evidence type="ECO:0000313" key="2">
    <source>
        <dbReference type="EMBL" id="KAK6621146.1"/>
    </source>
</evidence>
<dbReference type="EMBL" id="JAWJWE010000039">
    <property type="protein sequence ID" value="KAK6621146.1"/>
    <property type="molecule type" value="Genomic_DNA"/>
</dbReference>
<dbReference type="AlphaFoldDB" id="A0AAN8NTS0"/>
<comment type="caution">
    <text evidence="2">The sequence shown here is derived from an EMBL/GenBank/DDBJ whole genome shotgun (WGS) entry which is preliminary data.</text>
</comment>